<evidence type="ECO:0000313" key="3">
    <source>
        <dbReference type="EMBL" id="PRY68600.1"/>
    </source>
</evidence>
<dbReference type="EMBL" id="PVTL01000004">
    <property type="protein sequence ID" value="PRY68600.1"/>
    <property type="molecule type" value="Genomic_DNA"/>
</dbReference>
<dbReference type="InterPro" id="IPR013538">
    <property type="entry name" value="ASHA1/2-like_C"/>
</dbReference>
<dbReference type="SUPFAM" id="SSF55961">
    <property type="entry name" value="Bet v1-like"/>
    <property type="match status" value="1"/>
</dbReference>
<accession>A0A2T0VEN7</accession>
<dbReference type="CDD" id="cd07814">
    <property type="entry name" value="SRPBCC_CalC_Aha1-like"/>
    <property type="match status" value="1"/>
</dbReference>
<reference evidence="3 4" key="1">
    <citation type="submission" date="2018-03" db="EMBL/GenBank/DDBJ databases">
        <title>Genomic Encyclopedia of Type Strains, Phase III (KMG-III): the genomes of soil and plant-associated and newly described type strains.</title>
        <authorList>
            <person name="Whitman W."/>
        </authorList>
    </citation>
    <scope>NUCLEOTIDE SEQUENCE [LARGE SCALE GENOMIC DNA]</scope>
    <source>
        <strain evidence="3 4">CGMCC 1.12484</strain>
    </source>
</reference>
<name>A0A2T0VEN7_9MICO</name>
<dbReference type="RefSeq" id="WP_181243361.1">
    <property type="nucleotide sequence ID" value="NZ_PVTL01000004.1"/>
</dbReference>
<dbReference type="Gene3D" id="3.30.530.20">
    <property type="match status" value="1"/>
</dbReference>
<comment type="caution">
    <text evidence="3">The sequence shown here is derived from an EMBL/GenBank/DDBJ whole genome shotgun (WGS) entry which is preliminary data.</text>
</comment>
<protein>
    <submittedName>
        <fullName evidence="3">Uncharacterized protein YndB with AHSA1/START domain</fullName>
    </submittedName>
</protein>
<keyword evidence="4" id="KW-1185">Reference proteome</keyword>
<dbReference type="Proteomes" id="UP000237983">
    <property type="component" value="Unassembled WGS sequence"/>
</dbReference>
<dbReference type="AlphaFoldDB" id="A0A2T0VEN7"/>
<sequence>MAGNGTTFEVRASRQLPVPVADAYAAWTESDQVTRWWGPTGFTCPLAEMDVRPGGVSLIAMRAPAEFGGGDMYNTWSYGLVEPPHRLEYEMRFATSDGTVIRPADAGIPAGVPDAVPHVVTFEAVGDDRSRVTVVESGYTDEQSRDLSQGGLEQCLDKLEKVLRVTA</sequence>
<evidence type="ECO:0000259" key="2">
    <source>
        <dbReference type="Pfam" id="PF08327"/>
    </source>
</evidence>
<organism evidence="3 4">
    <name type="scientific">Glaciihabitans tibetensis</name>
    <dbReference type="NCBI Taxonomy" id="1266600"/>
    <lineage>
        <taxon>Bacteria</taxon>
        <taxon>Bacillati</taxon>
        <taxon>Actinomycetota</taxon>
        <taxon>Actinomycetes</taxon>
        <taxon>Micrococcales</taxon>
        <taxon>Microbacteriaceae</taxon>
        <taxon>Glaciihabitans</taxon>
    </lineage>
</organism>
<dbReference type="InterPro" id="IPR023393">
    <property type="entry name" value="START-like_dom_sf"/>
</dbReference>
<evidence type="ECO:0000313" key="4">
    <source>
        <dbReference type="Proteomes" id="UP000237983"/>
    </source>
</evidence>
<proteinExistence type="inferred from homology"/>
<gene>
    <name evidence="3" type="ORF">B0I08_104303</name>
</gene>
<comment type="similarity">
    <text evidence="1">Belongs to the AHA1 family.</text>
</comment>
<evidence type="ECO:0000256" key="1">
    <source>
        <dbReference type="ARBA" id="ARBA00006817"/>
    </source>
</evidence>
<feature type="domain" description="Activator of Hsp90 ATPase homologue 1/2-like C-terminal" evidence="2">
    <location>
        <begin position="18"/>
        <end position="163"/>
    </location>
</feature>
<dbReference type="Pfam" id="PF08327">
    <property type="entry name" value="AHSA1"/>
    <property type="match status" value="1"/>
</dbReference>